<reference evidence="1" key="1">
    <citation type="submission" date="2014-02" db="EMBL/GenBank/DDBJ databases">
        <title>Expanding our view of genomic diversity in Candidatus Accumulibacter clades.</title>
        <authorList>
            <person name="Skennerton C.T."/>
            <person name="Barr J.J."/>
            <person name="Slater F.R."/>
            <person name="Bond P.L."/>
            <person name="Tyson G.W."/>
        </authorList>
    </citation>
    <scope>NUCLEOTIDE SEQUENCE [LARGE SCALE GENOMIC DNA]</scope>
</reference>
<dbReference type="STRING" id="1454004.AW11_00762"/>
<evidence type="ECO:0000313" key="1">
    <source>
        <dbReference type="EMBL" id="EXI90407.1"/>
    </source>
</evidence>
<dbReference type="PATRIC" id="fig|1454004.3.peg.788"/>
<gene>
    <name evidence="1" type="ORF">AW11_00762</name>
</gene>
<comment type="caution">
    <text evidence="1">The sequence shown here is derived from an EMBL/GenBank/DDBJ whole genome shotgun (WGS) entry which is preliminary data.</text>
</comment>
<dbReference type="EMBL" id="JEMY01000006">
    <property type="protein sequence ID" value="EXI90407.1"/>
    <property type="molecule type" value="Genomic_DNA"/>
</dbReference>
<dbReference type="Proteomes" id="UP000022141">
    <property type="component" value="Unassembled WGS sequence"/>
</dbReference>
<name>A0A011QM55_ACCRE</name>
<sequence length="228" mass="24201">MRLSKMLFFCEFHSPARRSILPFPVSQHHGGRKNMKKVAALVAGGLLLCGGVGVAAADSRGSRCEEFSGKLTLEQGPCDEFKAVMRKERIFEDATFLPAGTPAICFSGTIADAQLGGRQVEASSLSALTANSFCLLDPPSCALPPPAVPPFFTAATVVTVAADREEPRKDKELGQIFLRDTAVLRGDGYAVEQLIGVGGTKKFSKASVSMEIRGYETVGADVSGTICR</sequence>
<keyword evidence="2" id="KW-1185">Reference proteome</keyword>
<proteinExistence type="predicted"/>
<protein>
    <submittedName>
        <fullName evidence="1">Uncharacterized protein</fullName>
    </submittedName>
</protein>
<organism evidence="1 2">
    <name type="scientific">Accumulibacter regalis</name>
    <dbReference type="NCBI Taxonomy" id="522306"/>
    <lineage>
        <taxon>Bacteria</taxon>
        <taxon>Pseudomonadati</taxon>
        <taxon>Pseudomonadota</taxon>
        <taxon>Betaproteobacteria</taxon>
        <taxon>Candidatus Accumulibacter</taxon>
    </lineage>
</organism>
<accession>A0A011QM55</accession>
<dbReference type="AlphaFoldDB" id="A0A011QM55"/>
<evidence type="ECO:0000313" key="2">
    <source>
        <dbReference type="Proteomes" id="UP000022141"/>
    </source>
</evidence>